<evidence type="ECO:0000313" key="3">
    <source>
        <dbReference type="EMBL" id="GGG57768.1"/>
    </source>
</evidence>
<keyword evidence="2" id="KW-1133">Transmembrane helix</keyword>
<feature type="transmembrane region" description="Helical" evidence="2">
    <location>
        <begin position="21"/>
        <end position="39"/>
    </location>
</feature>
<gene>
    <name evidence="3" type="ORF">GCM10011374_20680</name>
</gene>
<reference evidence="3" key="2">
    <citation type="submission" date="2020-09" db="EMBL/GenBank/DDBJ databases">
        <authorList>
            <person name="Sun Q."/>
            <person name="Zhou Y."/>
        </authorList>
    </citation>
    <scope>NUCLEOTIDE SEQUENCE</scope>
    <source>
        <strain evidence="3">CGMCC 1.12187</strain>
    </source>
</reference>
<keyword evidence="2" id="KW-0812">Transmembrane</keyword>
<proteinExistence type="predicted"/>
<organism evidence="3 4">
    <name type="scientific">Kocuria dechangensis</name>
    <dbReference type="NCBI Taxonomy" id="1176249"/>
    <lineage>
        <taxon>Bacteria</taxon>
        <taxon>Bacillati</taxon>
        <taxon>Actinomycetota</taxon>
        <taxon>Actinomycetes</taxon>
        <taxon>Micrococcales</taxon>
        <taxon>Micrococcaceae</taxon>
        <taxon>Kocuria</taxon>
    </lineage>
</organism>
<dbReference type="EMBL" id="BMEQ01000009">
    <property type="protein sequence ID" value="GGG57768.1"/>
    <property type="molecule type" value="Genomic_DNA"/>
</dbReference>
<protein>
    <submittedName>
        <fullName evidence="3">Uncharacterized protein</fullName>
    </submittedName>
</protein>
<feature type="region of interest" description="Disordered" evidence="1">
    <location>
        <begin position="89"/>
        <end position="127"/>
    </location>
</feature>
<comment type="caution">
    <text evidence="3">The sequence shown here is derived from an EMBL/GenBank/DDBJ whole genome shotgun (WGS) entry which is preliminary data.</text>
</comment>
<keyword evidence="4" id="KW-1185">Reference proteome</keyword>
<name>A0A917LVG9_9MICC</name>
<keyword evidence="2" id="KW-0472">Membrane</keyword>
<dbReference type="RefSeq" id="WP_188536881.1">
    <property type="nucleotide sequence ID" value="NZ_BMEQ01000009.1"/>
</dbReference>
<evidence type="ECO:0000256" key="1">
    <source>
        <dbReference type="SAM" id="MobiDB-lite"/>
    </source>
</evidence>
<dbReference type="AlphaFoldDB" id="A0A917LVG9"/>
<feature type="transmembrane region" description="Helical" evidence="2">
    <location>
        <begin position="59"/>
        <end position="81"/>
    </location>
</feature>
<sequence length="127" mass="13542">MTDPLDEPLEHRRAHRRRTGGWMLAVGLVALFVSTFAVPEALVHLARASAEGAALGARGAATTAVGAVTLLGGGALAVLGFNWRRSAGEAPHPEDLLDDEQFGDDPLRPFDPDRFRGPGHRDPDARD</sequence>
<feature type="compositionally biased region" description="Basic and acidic residues" evidence="1">
    <location>
        <begin position="105"/>
        <end position="127"/>
    </location>
</feature>
<dbReference type="Proteomes" id="UP000638848">
    <property type="component" value="Unassembled WGS sequence"/>
</dbReference>
<evidence type="ECO:0000256" key="2">
    <source>
        <dbReference type="SAM" id="Phobius"/>
    </source>
</evidence>
<reference evidence="3" key="1">
    <citation type="journal article" date="2014" name="Int. J. Syst. Evol. Microbiol.">
        <title>Complete genome sequence of Corynebacterium casei LMG S-19264T (=DSM 44701T), isolated from a smear-ripened cheese.</title>
        <authorList>
            <consortium name="US DOE Joint Genome Institute (JGI-PGF)"/>
            <person name="Walter F."/>
            <person name="Albersmeier A."/>
            <person name="Kalinowski J."/>
            <person name="Ruckert C."/>
        </authorList>
    </citation>
    <scope>NUCLEOTIDE SEQUENCE</scope>
    <source>
        <strain evidence="3">CGMCC 1.12187</strain>
    </source>
</reference>
<evidence type="ECO:0000313" key="4">
    <source>
        <dbReference type="Proteomes" id="UP000638848"/>
    </source>
</evidence>
<accession>A0A917LVG9</accession>